<dbReference type="PROSITE" id="PS51257">
    <property type="entry name" value="PROKAR_LIPOPROTEIN"/>
    <property type="match status" value="1"/>
</dbReference>
<dbReference type="Gene3D" id="2.40.420.20">
    <property type="match status" value="1"/>
</dbReference>
<dbReference type="Pfam" id="PF25989">
    <property type="entry name" value="YknX_C"/>
    <property type="match status" value="1"/>
</dbReference>
<protein>
    <submittedName>
        <fullName evidence="4">Solvent efflux pump periplasmic linker SrpA</fullName>
    </submittedName>
</protein>
<reference evidence="4" key="1">
    <citation type="submission" date="2021-11" db="EMBL/GenBank/DDBJ databases">
        <authorList>
            <person name="Rodrigo-Torres L."/>
            <person name="Arahal R. D."/>
            <person name="Lucena T."/>
        </authorList>
    </citation>
    <scope>NUCLEOTIDE SEQUENCE</scope>
    <source>
        <strain evidence="4">CECT 7928</strain>
    </source>
</reference>
<dbReference type="PANTHER" id="PTHR30469">
    <property type="entry name" value="MULTIDRUG RESISTANCE PROTEIN MDTA"/>
    <property type="match status" value="1"/>
</dbReference>
<dbReference type="Gene3D" id="2.40.50.100">
    <property type="match status" value="1"/>
</dbReference>
<dbReference type="Proteomes" id="UP000838748">
    <property type="component" value="Unassembled WGS sequence"/>
</dbReference>
<evidence type="ECO:0000259" key="2">
    <source>
        <dbReference type="Pfam" id="PF25917"/>
    </source>
</evidence>
<accession>A0ABN8E4Y2</accession>
<organism evidence="4 5">
    <name type="scientific">Vibrio marisflavi CECT 7928</name>
    <dbReference type="NCBI Taxonomy" id="634439"/>
    <lineage>
        <taxon>Bacteria</taxon>
        <taxon>Pseudomonadati</taxon>
        <taxon>Pseudomonadota</taxon>
        <taxon>Gammaproteobacteria</taxon>
        <taxon>Vibrionales</taxon>
        <taxon>Vibrionaceae</taxon>
        <taxon>Vibrio</taxon>
    </lineage>
</organism>
<feature type="domain" description="Multidrug resistance protein MdtA-like barrel-sandwich hybrid" evidence="2">
    <location>
        <begin position="56"/>
        <end position="180"/>
    </location>
</feature>
<feature type="domain" description="YknX-like C-terminal permuted SH3-like" evidence="3">
    <location>
        <begin position="279"/>
        <end position="351"/>
    </location>
</feature>
<comment type="caution">
    <text evidence="4">The sequence shown here is derived from an EMBL/GenBank/DDBJ whole genome shotgun (WGS) entry which is preliminary data.</text>
</comment>
<dbReference type="EMBL" id="CAKLDM010000002">
    <property type="protein sequence ID" value="CAH0539628.1"/>
    <property type="molecule type" value="Genomic_DNA"/>
</dbReference>
<dbReference type="PANTHER" id="PTHR30469:SF20">
    <property type="entry name" value="EFFLUX RND TRANSPORTER PERIPLASMIC ADAPTOR SUBUNIT"/>
    <property type="match status" value="1"/>
</dbReference>
<evidence type="ECO:0000256" key="1">
    <source>
        <dbReference type="ARBA" id="ARBA00009477"/>
    </source>
</evidence>
<dbReference type="SUPFAM" id="SSF111369">
    <property type="entry name" value="HlyD-like secretion proteins"/>
    <property type="match status" value="1"/>
</dbReference>
<evidence type="ECO:0000259" key="3">
    <source>
        <dbReference type="Pfam" id="PF25989"/>
    </source>
</evidence>
<dbReference type="Gene3D" id="1.10.287.470">
    <property type="entry name" value="Helix hairpin bin"/>
    <property type="match status" value="1"/>
</dbReference>
<dbReference type="InterPro" id="IPR006143">
    <property type="entry name" value="RND_pump_MFP"/>
</dbReference>
<dbReference type="InterPro" id="IPR058625">
    <property type="entry name" value="MdtA-like_BSH"/>
</dbReference>
<name>A0ABN8E4Y2_9VIBR</name>
<gene>
    <name evidence="4" type="primary">srpA</name>
    <name evidence="4" type="ORF">VMF7928_02304</name>
</gene>
<dbReference type="NCBIfam" id="TIGR01730">
    <property type="entry name" value="RND_mfp"/>
    <property type="match status" value="1"/>
</dbReference>
<dbReference type="InterPro" id="IPR058637">
    <property type="entry name" value="YknX-like_C"/>
</dbReference>
<keyword evidence="5" id="KW-1185">Reference proteome</keyword>
<comment type="similarity">
    <text evidence="1">Belongs to the membrane fusion protein (MFP) (TC 8.A.1) family.</text>
</comment>
<dbReference type="Pfam" id="PF25917">
    <property type="entry name" value="BSH_RND"/>
    <property type="match status" value="1"/>
</dbReference>
<sequence>MKHWIVIFCTLLFLAGCGDKQQTQQLKETKVKAASLKENASKGNVYFPAVANAATKAELSFRVAGEVVKVNVRGGDKVKKGEVLALLDPTDYKLDVDNASARYKVINNQYQRSKPLVKKGLLAQSQFDELAAERGIALADLQLAKLRLSFTKLLAPYDGIISVVDVEKFENIQLGQQIINIQNLSNLDVLVQIPDRLYTNRPTLEKLAQFKAFVRTPSGQEYPVSIKEFTTEPNPTTETFTVTFDMPMPKDEIILDGMAVQIRAAKENSNINLNTRVLVPIEAIFNADGDALERNAKYVWVINQDNTVSKQLIKVGKATNNHIQVLEGLTPENRVVIAGITKLREGMKVQVVSGRDNNE</sequence>
<dbReference type="Gene3D" id="2.40.30.170">
    <property type="match status" value="1"/>
</dbReference>
<evidence type="ECO:0000313" key="5">
    <source>
        <dbReference type="Proteomes" id="UP000838748"/>
    </source>
</evidence>
<dbReference type="RefSeq" id="WP_237361603.1">
    <property type="nucleotide sequence ID" value="NZ_CAKLDM010000002.1"/>
</dbReference>
<evidence type="ECO:0000313" key="4">
    <source>
        <dbReference type="EMBL" id="CAH0539628.1"/>
    </source>
</evidence>
<proteinExistence type="inferred from homology"/>